<evidence type="ECO:0000313" key="22">
    <source>
        <dbReference type="Proteomes" id="UP000481033"/>
    </source>
</evidence>
<keyword evidence="11 17" id="KW-0472">Membrane</keyword>
<keyword evidence="9" id="KW-0067">ATP-binding</keyword>
<dbReference type="GO" id="GO:0009927">
    <property type="term" value="F:histidine phosphotransfer kinase activity"/>
    <property type="evidence" value="ECO:0007669"/>
    <property type="project" value="TreeGrafter"/>
</dbReference>
<evidence type="ECO:0000256" key="4">
    <source>
        <dbReference type="ARBA" id="ARBA00012438"/>
    </source>
</evidence>
<evidence type="ECO:0000313" key="21">
    <source>
        <dbReference type="EMBL" id="NEZ59527.1"/>
    </source>
</evidence>
<keyword evidence="10" id="KW-0902">Two-component regulatory system</keyword>
<keyword evidence="7" id="KW-0547">Nucleotide-binding</keyword>
<dbReference type="InterPro" id="IPR036097">
    <property type="entry name" value="HisK_dim/P_sf"/>
</dbReference>
<comment type="catalytic activity">
    <reaction evidence="1">
        <text>ATP + protein L-histidine = ADP + protein N-phospho-L-histidine.</text>
        <dbReference type="EC" id="2.7.13.3"/>
    </reaction>
</comment>
<keyword evidence="17" id="KW-0812">Transmembrane</keyword>
<evidence type="ECO:0000259" key="19">
    <source>
        <dbReference type="PROSITE" id="PS50110"/>
    </source>
</evidence>
<evidence type="ECO:0000259" key="20">
    <source>
        <dbReference type="PROSITE" id="PS50112"/>
    </source>
</evidence>
<dbReference type="FunFam" id="3.30.565.10:FF:000010">
    <property type="entry name" value="Sensor histidine kinase RcsC"/>
    <property type="match status" value="1"/>
</dbReference>
<dbReference type="Proteomes" id="UP000481033">
    <property type="component" value="Unassembled WGS sequence"/>
</dbReference>
<dbReference type="PROSITE" id="PS50109">
    <property type="entry name" value="HIS_KIN"/>
    <property type="match status" value="1"/>
</dbReference>
<feature type="domain" description="Histidine kinase" evidence="18">
    <location>
        <begin position="432"/>
        <end position="659"/>
    </location>
</feature>
<gene>
    <name evidence="21" type="ORF">DXZ20_28560</name>
</gene>
<feature type="transmembrane region" description="Helical" evidence="17">
    <location>
        <begin position="250"/>
        <end position="267"/>
    </location>
</feature>
<dbReference type="PANTHER" id="PTHR43047">
    <property type="entry name" value="TWO-COMPONENT HISTIDINE PROTEIN KINASE"/>
    <property type="match status" value="1"/>
</dbReference>
<dbReference type="InterPro" id="IPR005467">
    <property type="entry name" value="His_kinase_dom"/>
</dbReference>
<dbReference type="SMART" id="SM00448">
    <property type="entry name" value="REC"/>
    <property type="match status" value="2"/>
</dbReference>
<dbReference type="SMART" id="SM00091">
    <property type="entry name" value="PAS"/>
    <property type="match status" value="1"/>
</dbReference>
<dbReference type="PANTHER" id="PTHR43047:SF72">
    <property type="entry name" value="OSMOSENSING HISTIDINE PROTEIN KINASE SLN1"/>
    <property type="match status" value="1"/>
</dbReference>
<dbReference type="InterPro" id="IPR045812">
    <property type="entry name" value="DAHL"/>
</dbReference>
<evidence type="ECO:0000256" key="10">
    <source>
        <dbReference type="ARBA" id="ARBA00023012"/>
    </source>
</evidence>
<evidence type="ECO:0000256" key="12">
    <source>
        <dbReference type="ARBA" id="ARBA00023306"/>
    </source>
</evidence>
<evidence type="ECO:0000256" key="14">
    <source>
        <dbReference type="PROSITE-ProRule" id="PRU00169"/>
    </source>
</evidence>
<dbReference type="CDD" id="cd00082">
    <property type="entry name" value="HisKA"/>
    <property type="match status" value="1"/>
</dbReference>
<dbReference type="InterPro" id="IPR001789">
    <property type="entry name" value="Sig_transdc_resp-reg_receiver"/>
</dbReference>
<feature type="compositionally biased region" description="Low complexity" evidence="16">
    <location>
        <begin position="942"/>
        <end position="957"/>
    </location>
</feature>
<keyword evidence="12" id="KW-0131">Cell cycle</keyword>
<dbReference type="Pfam" id="PF00512">
    <property type="entry name" value="HisKA"/>
    <property type="match status" value="1"/>
</dbReference>
<dbReference type="InterPro" id="IPR003661">
    <property type="entry name" value="HisK_dim/P_dom"/>
</dbReference>
<comment type="subcellular location">
    <subcellularLocation>
        <location evidence="2">Membrane</location>
    </subcellularLocation>
</comment>
<evidence type="ECO:0000256" key="17">
    <source>
        <dbReference type="SAM" id="Phobius"/>
    </source>
</evidence>
<dbReference type="SMART" id="SM00388">
    <property type="entry name" value="HisKA"/>
    <property type="match status" value="1"/>
</dbReference>
<dbReference type="FunFam" id="1.10.287.130:FF:000038">
    <property type="entry name" value="Sensory transduction histidine kinase"/>
    <property type="match status" value="1"/>
</dbReference>
<dbReference type="SMART" id="SM00387">
    <property type="entry name" value="HATPase_c"/>
    <property type="match status" value="1"/>
</dbReference>
<evidence type="ECO:0000256" key="7">
    <source>
        <dbReference type="ARBA" id="ARBA00022741"/>
    </source>
</evidence>
<dbReference type="AlphaFoldDB" id="A0A6M0RTG3"/>
<dbReference type="EMBL" id="QXHD01000004">
    <property type="protein sequence ID" value="NEZ59527.1"/>
    <property type="molecule type" value="Genomic_DNA"/>
</dbReference>
<evidence type="ECO:0000256" key="3">
    <source>
        <dbReference type="ARBA" id="ARBA00006402"/>
    </source>
</evidence>
<accession>A0A6M0RTG3</accession>
<dbReference type="Gene3D" id="3.30.450.20">
    <property type="entry name" value="PAS domain"/>
    <property type="match status" value="1"/>
</dbReference>
<evidence type="ECO:0000256" key="5">
    <source>
        <dbReference type="ARBA" id="ARBA00022553"/>
    </source>
</evidence>
<evidence type="ECO:0000256" key="6">
    <source>
        <dbReference type="ARBA" id="ARBA00022679"/>
    </source>
</evidence>
<keyword evidence="5 14" id="KW-0597">Phosphoprotein</keyword>
<evidence type="ECO:0000256" key="11">
    <source>
        <dbReference type="ARBA" id="ARBA00023136"/>
    </source>
</evidence>
<feature type="coiled-coil region" evidence="15">
    <location>
        <begin position="110"/>
        <end position="144"/>
    </location>
</feature>
<dbReference type="GO" id="GO:0005524">
    <property type="term" value="F:ATP binding"/>
    <property type="evidence" value="ECO:0007669"/>
    <property type="project" value="UniProtKB-KW"/>
</dbReference>
<dbReference type="SUPFAM" id="SSF47384">
    <property type="entry name" value="Homodimeric domain of signal transducing histidine kinase"/>
    <property type="match status" value="1"/>
</dbReference>
<evidence type="ECO:0000256" key="15">
    <source>
        <dbReference type="SAM" id="Coils"/>
    </source>
</evidence>
<feature type="domain" description="Response regulatory" evidence="19">
    <location>
        <begin position="696"/>
        <end position="809"/>
    </location>
</feature>
<dbReference type="SUPFAM" id="SSF52172">
    <property type="entry name" value="CheY-like"/>
    <property type="match status" value="2"/>
</dbReference>
<sequence>MNQESLTKGAGVATAFFLLIFLGIKGKSVNVSQYQEYADLISSQVESDTEVELALLKERYKLLRNDEPLAEALAEELSIQKELGENIPSFIGKDEQGKLKSLISGNAQDLEKKTELVERFQTTNNKLQNALEQLPSLVNELKNTGDADLEKLIDDVLIYIMATDEQLVATIEAELNTVKAKLNAGEFSSAEDVAQVVELTQTVLDSKPSADALLDQAVNLPLTSNIRELESTFDKASLAAFRQVAIYRNAAYLVTLALIGVIAYGLVARLRQSTQRTTSVLENITDAFVAVDRAWKVTYVNAQAAEVLKRNIQGLLEQDFWKIFPESLGARYEQQYRRAMAEQTVVSFETYYSPTQRWLQVRGYPGRDGLSLFLQDITERKQAEEQLMELNRDLDSRVQDRTTKLMKAMEEAEEARVKAEDANRSKSEFLANMSHELRTPLNAIIGYSEMLEEEAADVGEDDFVPDLQKIQGAGKHLLGLINSVLDLSKIEAGRMELFLEDVSIKDMVEDISGTIVPVAHKNNNHLSIFCPDDIGKLHVDQTKLRQSLFNLLSNACKFTENGDITLTVEQISTVDSSIYDGPWFRFIVSDTGIGMKDDQIEKIFDAFTQADASTTRKYGGTGLGLAITKQFITMMGGDIFVESAHGQGTTFSLVIPQTVTSPNPKGKPFFAPTRSSSEGELATVSNALTHQTSRQTVLVIDDDEDAREILRRSLNEAGYEVVCAATGEQGLALAGELLPDAITLDVMMPQMDGWSVLRQLKEMPGVAEIPVILLSIVDDRPMGHSLGAADYLTKPIDRKRLLSVLETHLSDQTSPTILVVEDDVNAREIMGRFLQRQDWTVELASNGREALQYLDDNLPNLIVLDLMMPEMDGFEFIQVLRQNSEWQNIPVIVVTAKALTASDQQQLDGVARVYQKADLNRQELLTELQAMVSTKAVSMPNTTDSVSSTDRVSSASD</sequence>
<feature type="domain" description="PAS" evidence="20">
    <location>
        <begin position="273"/>
        <end position="343"/>
    </location>
</feature>
<proteinExistence type="inferred from homology"/>
<comment type="caution">
    <text evidence="21">The sequence shown here is derived from an EMBL/GenBank/DDBJ whole genome shotgun (WGS) entry which is preliminary data.</text>
</comment>
<dbReference type="InterPro" id="IPR035965">
    <property type="entry name" value="PAS-like_dom_sf"/>
</dbReference>
<feature type="transmembrane region" description="Helical" evidence="17">
    <location>
        <begin position="6"/>
        <end position="24"/>
    </location>
</feature>
<evidence type="ECO:0000256" key="8">
    <source>
        <dbReference type="ARBA" id="ARBA00022777"/>
    </source>
</evidence>
<feature type="coiled-coil region" evidence="15">
    <location>
        <begin position="380"/>
        <end position="425"/>
    </location>
</feature>
<dbReference type="EC" id="2.7.13.3" evidence="4"/>
<dbReference type="CDD" id="cd00130">
    <property type="entry name" value="PAS"/>
    <property type="match status" value="1"/>
</dbReference>
<keyword evidence="22" id="KW-1185">Reference proteome</keyword>
<feature type="modified residue" description="4-aspartylphosphate" evidence="14">
    <location>
        <position position="745"/>
    </location>
</feature>
<dbReference type="Gene3D" id="3.30.565.10">
    <property type="entry name" value="Histidine kinase-like ATPase, C-terminal domain"/>
    <property type="match status" value="1"/>
</dbReference>
<keyword evidence="17" id="KW-1133">Transmembrane helix</keyword>
<dbReference type="RefSeq" id="WP_163702493.1">
    <property type="nucleotide sequence ID" value="NZ_QXHD01000004.1"/>
</dbReference>
<dbReference type="InterPro" id="IPR011006">
    <property type="entry name" value="CheY-like_superfamily"/>
</dbReference>
<organism evidence="21 22">
    <name type="scientific">Adonisia turfae CCMR0081</name>
    <dbReference type="NCBI Taxonomy" id="2292702"/>
    <lineage>
        <taxon>Bacteria</taxon>
        <taxon>Bacillati</taxon>
        <taxon>Cyanobacteriota</taxon>
        <taxon>Adonisia</taxon>
        <taxon>Adonisia turfae</taxon>
    </lineage>
</organism>
<dbReference type="GO" id="GO:0005886">
    <property type="term" value="C:plasma membrane"/>
    <property type="evidence" value="ECO:0007669"/>
    <property type="project" value="TreeGrafter"/>
</dbReference>
<dbReference type="InterPro" id="IPR003594">
    <property type="entry name" value="HATPase_dom"/>
</dbReference>
<name>A0A6M0RTG3_9CYAN</name>
<evidence type="ECO:0000256" key="2">
    <source>
        <dbReference type="ARBA" id="ARBA00004370"/>
    </source>
</evidence>
<comment type="similarity">
    <text evidence="3">In the N-terminal section; belongs to the phytochrome family.</text>
</comment>
<dbReference type="SUPFAM" id="SSF55785">
    <property type="entry name" value="PYP-like sensor domain (PAS domain)"/>
    <property type="match status" value="1"/>
</dbReference>
<dbReference type="PROSITE" id="PS50112">
    <property type="entry name" value="PAS"/>
    <property type="match status" value="1"/>
</dbReference>
<feature type="modified residue" description="4-aspartylphosphate" evidence="14">
    <location>
        <position position="865"/>
    </location>
</feature>
<keyword evidence="8" id="KW-0418">Kinase</keyword>
<dbReference type="PRINTS" id="PR00344">
    <property type="entry name" value="BCTRLSENSOR"/>
</dbReference>
<evidence type="ECO:0000259" key="18">
    <source>
        <dbReference type="PROSITE" id="PS50109"/>
    </source>
</evidence>
<dbReference type="PROSITE" id="PS50110">
    <property type="entry name" value="RESPONSE_REGULATORY"/>
    <property type="match status" value="2"/>
</dbReference>
<dbReference type="Pfam" id="PF02518">
    <property type="entry name" value="HATPase_c"/>
    <property type="match status" value="1"/>
</dbReference>
<feature type="region of interest" description="Disordered" evidence="16">
    <location>
        <begin position="937"/>
        <end position="957"/>
    </location>
</feature>
<dbReference type="Gene3D" id="3.40.50.2300">
    <property type="match status" value="2"/>
</dbReference>
<dbReference type="CDD" id="cd16922">
    <property type="entry name" value="HATPase_EvgS-ArcB-TorS-like"/>
    <property type="match status" value="1"/>
</dbReference>
<dbReference type="InterPro" id="IPR013656">
    <property type="entry name" value="PAS_4"/>
</dbReference>
<keyword evidence="6" id="KW-0808">Transferase</keyword>
<protein>
    <recommendedName>
        <fullName evidence="13">Circadian input-output histidine kinase CikA</fullName>
        <ecNumber evidence="4">2.7.13.3</ecNumber>
    </recommendedName>
</protein>
<dbReference type="GO" id="GO:0000155">
    <property type="term" value="F:phosphorelay sensor kinase activity"/>
    <property type="evidence" value="ECO:0007669"/>
    <property type="project" value="InterPro"/>
</dbReference>
<dbReference type="Pfam" id="PF19443">
    <property type="entry name" value="DAHL"/>
    <property type="match status" value="1"/>
</dbReference>
<evidence type="ECO:0000256" key="1">
    <source>
        <dbReference type="ARBA" id="ARBA00000085"/>
    </source>
</evidence>
<keyword evidence="15" id="KW-0175">Coiled coil</keyword>
<evidence type="ECO:0000256" key="16">
    <source>
        <dbReference type="SAM" id="MobiDB-lite"/>
    </source>
</evidence>
<dbReference type="CDD" id="cd17574">
    <property type="entry name" value="REC_OmpR"/>
    <property type="match status" value="1"/>
</dbReference>
<dbReference type="Pfam" id="PF08448">
    <property type="entry name" value="PAS_4"/>
    <property type="match status" value="1"/>
</dbReference>
<dbReference type="Gene3D" id="1.10.287.130">
    <property type="match status" value="1"/>
</dbReference>
<dbReference type="NCBIfam" id="TIGR00229">
    <property type="entry name" value="sensory_box"/>
    <property type="match status" value="1"/>
</dbReference>
<evidence type="ECO:0000256" key="9">
    <source>
        <dbReference type="ARBA" id="ARBA00022840"/>
    </source>
</evidence>
<feature type="domain" description="Response regulatory" evidence="19">
    <location>
        <begin position="816"/>
        <end position="932"/>
    </location>
</feature>
<reference evidence="21 22" key="1">
    <citation type="journal article" date="2020" name="Microb. Ecol.">
        <title>Ecogenomics of the Marine Benthic Filamentous Cyanobacterium Adonisia.</title>
        <authorList>
            <person name="Walter J.M."/>
            <person name="Coutinho F.H."/>
            <person name="Leomil L."/>
            <person name="Hargreaves P.I."/>
            <person name="Campeao M.E."/>
            <person name="Vieira V.V."/>
            <person name="Silva B.S."/>
            <person name="Fistarol G.O."/>
            <person name="Salomon P.S."/>
            <person name="Sawabe T."/>
            <person name="Mino S."/>
            <person name="Hosokawa M."/>
            <person name="Miyashita H."/>
            <person name="Maruyama F."/>
            <person name="van Verk M.C."/>
            <person name="Dutilh B.E."/>
            <person name="Thompson C.C."/>
            <person name="Thompson F.L."/>
        </authorList>
    </citation>
    <scope>NUCLEOTIDE SEQUENCE [LARGE SCALE GENOMIC DNA]</scope>
    <source>
        <strain evidence="21 22">CCMR0081</strain>
    </source>
</reference>
<evidence type="ECO:0000256" key="13">
    <source>
        <dbReference type="ARBA" id="ARBA00074306"/>
    </source>
</evidence>
<dbReference type="SUPFAM" id="SSF55874">
    <property type="entry name" value="ATPase domain of HSP90 chaperone/DNA topoisomerase II/histidine kinase"/>
    <property type="match status" value="1"/>
</dbReference>
<dbReference type="InterPro" id="IPR036890">
    <property type="entry name" value="HATPase_C_sf"/>
</dbReference>
<dbReference type="InterPro" id="IPR004358">
    <property type="entry name" value="Sig_transdc_His_kin-like_C"/>
</dbReference>
<dbReference type="Pfam" id="PF00072">
    <property type="entry name" value="Response_reg"/>
    <property type="match status" value="2"/>
</dbReference>
<dbReference type="InterPro" id="IPR000014">
    <property type="entry name" value="PAS"/>
</dbReference>